<evidence type="ECO:0000313" key="7">
    <source>
        <dbReference type="Proteomes" id="UP000238378"/>
    </source>
</evidence>
<dbReference type="KEGG" id="lpg:BB562_06515"/>
<dbReference type="RefSeq" id="WP_050338380.1">
    <property type="nucleotide sequence ID" value="NZ_BJZC01000170.1"/>
</dbReference>
<organism evidence="3 9">
    <name type="scientific">Lactiplantibacillus pentosus</name>
    <name type="common">Lactobacillus pentosus</name>
    <dbReference type="NCBI Taxonomy" id="1589"/>
    <lineage>
        <taxon>Bacteria</taxon>
        <taxon>Bacillati</taxon>
        <taxon>Bacillota</taxon>
        <taxon>Bacilli</taxon>
        <taxon>Lactobacillales</taxon>
        <taxon>Lactobacillaceae</taxon>
        <taxon>Lactiplantibacillus</taxon>
    </lineage>
</organism>
<proteinExistence type="predicted"/>
<dbReference type="Proteomes" id="UP000238378">
    <property type="component" value="Unassembled WGS sequence"/>
</dbReference>
<dbReference type="GO" id="GO:0008982">
    <property type="term" value="F:protein-N(PI)-phosphohistidine-sugar phosphotransferase activity"/>
    <property type="evidence" value="ECO:0007669"/>
    <property type="project" value="InterPro"/>
</dbReference>
<dbReference type="GO" id="GO:0009401">
    <property type="term" value="P:phosphoenolpyruvate-dependent sugar phosphotransferase system"/>
    <property type="evidence" value="ECO:0007669"/>
    <property type="project" value="InterPro"/>
</dbReference>
<accession>A0A241RSF1</accession>
<dbReference type="Pfam" id="PF03829">
    <property type="entry name" value="PTSIIA_gutA"/>
    <property type="match status" value="1"/>
</dbReference>
<dbReference type="PANTHER" id="PTHR40398:SF1">
    <property type="entry name" value="PTS SYSTEM GLUCITOL_SORBITOL-SPECIFIC EIIA COMPONENT"/>
    <property type="match status" value="1"/>
</dbReference>
<dbReference type="GeneID" id="49394375"/>
<evidence type="ECO:0000313" key="2">
    <source>
        <dbReference type="EMBL" id="MDF2311229.1"/>
    </source>
</evidence>
<evidence type="ECO:0000313" key="3">
    <source>
        <dbReference type="EMBL" id="MDT6988667.1"/>
    </source>
</evidence>
<dbReference type="GO" id="GO:0005737">
    <property type="term" value="C:cytoplasm"/>
    <property type="evidence" value="ECO:0007669"/>
    <property type="project" value="InterPro"/>
</dbReference>
<evidence type="ECO:0000313" key="4">
    <source>
        <dbReference type="EMBL" id="MDT7038659.1"/>
    </source>
</evidence>
<dbReference type="EMBL" id="PVOB01000176">
    <property type="protein sequence ID" value="PRO94425.1"/>
    <property type="molecule type" value="Genomic_DNA"/>
</dbReference>
<dbReference type="PANTHER" id="PTHR40398">
    <property type="entry name" value="PTS SYSTEM GLUCITOL/SORBITOL-SPECIFIC EIIA COMPONENT"/>
    <property type="match status" value="1"/>
</dbReference>
<dbReference type="OrthoDB" id="7065254at2"/>
<evidence type="ECO:0000313" key="5">
    <source>
        <dbReference type="EMBL" id="PRO94425.1"/>
    </source>
</evidence>
<reference evidence="5 7" key="1">
    <citation type="submission" date="2018-03" db="EMBL/GenBank/DDBJ databases">
        <title>Draft Genome Sequences of six Lactobacillus pentosus Strains Isolated from Brines of Traditionally Fermented Spanish-Style Green Table Olives.</title>
        <authorList>
            <person name="Calero-Delgado B."/>
            <person name="Martin-Platero A.M."/>
            <person name="Perez-Pulido A.J."/>
            <person name="Benitez-Cabello A."/>
            <person name="Casimiro-Soriguer C.S."/>
            <person name="Martinez-Bueno M."/>
            <person name="Arroyo-Lopez F.N."/>
            <person name="Rodriguez-Gomez F."/>
            <person name="Bautista-Gallego J."/>
            <person name="Garrido-Fernandez A."/>
            <person name="Jimenez-Diaz R."/>
        </authorList>
    </citation>
    <scope>NUCLEOTIDE SEQUENCE [LARGE SCALE GENOMIC DNA]</scope>
    <source>
        <strain evidence="5 7">IG2</strain>
    </source>
</reference>
<dbReference type="EMBL" id="JAVLAO010000001">
    <property type="protein sequence ID" value="MDT7038659.1"/>
    <property type="molecule type" value="Genomic_DNA"/>
</dbReference>
<dbReference type="SUPFAM" id="SSF141530">
    <property type="entry name" value="PTSIIA/GutA-like"/>
    <property type="match status" value="1"/>
</dbReference>
<reference evidence="2" key="4">
    <citation type="journal article" date="2023" name="Front Nutr">
        <title>Lactiplantibacillus pentosus P2020 protects the hyperuricemia and renal inflammation in mice.</title>
        <authorList>
            <person name="Wang Z."/>
            <person name="Song L."/>
            <person name="Li X."/>
            <person name="Xiao Y."/>
            <person name="Huang Y."/>
            <person name="Zhang Y."/>
            <person name="Li J."/>
            <person name="Li M."/>
            <person name="Ren Z."/>
        </authorList>
    </citation>
    <scope>NUCLEOTIDE SEQUENCE</scope>
    <source>
        <strain evidence="2">P2000</strain>
    </source>
</reference>
<dbReference type="Proteomes" id="UP001263852">
    <property type="component" value="Unassembled WGS sequence"/>
</dbReference>
<evidence type="ECO:0000313" key="6">
    <source>
        <dbReference type="EMBL" id="RMW46645.1"/>
    </source>
</evidence>
<dbReference type="Gene3D" id="2.40.33.40">
    <property type="entry name" value="Phosphotransferase system, glucitol/sorbitol-specific IIA component"/>
    <property type="match status" value="1"/>
</dbReference>
<reference evidence="6 8" key="2">
    <citation type="submission" date="2018-10" db="EMBL/GenBank/DDBJ databases">
        <title>Genome sequences of five Lactobacillus pentosus strains isolated from brines of traditionally fermented spanish-style green table olives and differences between them.</title>
        <authorList>
            <person name="Jimenez Diaz R."/>
        </authorList>
    </citation>
    <scope>NUCLEOTIDE SEQUENCE [LARGE SCALE GENOMIC DNA]</scope>
    <source>
        <strain evidence="6 8">IG10</strain>
    </source>
</reference>
<dbReference type="Proteomes" id="UP001267003">
    <property type="component" value="Unassembled WGS sequence"/>
</dbReference>
<keyword evidence="5" id="KW-0762">Sugar transport</keyword>
<reference evidence="3" key="5">
    <citation type="submission" date="2023-08" db="EMBL/GenBank/DDBJ databases">
        <authorList>
            <person name="Page C.A."/>
            <person name="Perez-Diaz I.M."/>
        </authorList>
    </citation>
    <scope>NUCLEOTIDE SEQUENCE</scope>
    <source>
        <strain evidence="4">1.8.9</strain>
        <strain evidence="3">7.8.46</strain>
    </source>
</reference>
<dbReference type="EMBL" id="JAVLAQ010000001">
    <property type="protein sequence ID" value="MDT6988667.1"/>
    <property type="molecule type" value="Genomic_DNA"/>
</dbReference>
<keyword evidence="7" id="KW-1185">Reference proteome</keyword>
<reference evidence="2" key="3">
    <citation type="submission" date="2022-11" db="EMBL/GenBank/DDBJ databases">
        <authorList>
            <person name="Wang Z."/>
        </authorList>
    </citation>
    <scope>NUCLEOTIDE SEQUENCE</scope>
    <source>
        <strain evidence="2">P2000</strain>
    </source>
</reference>
<comment type="caution">
    <text evidence="1">Lacks conserved residue(s) required for the propagation of feature annotation.</text>
</comment>
<dbReference type="PROSITE" id="PS51097">
    <property type="entry name" value="PTS_EIIA_TYPE_5"/>
    <property type="match status" value="1"/>
</dbReference>
<comment type="caution">
    <text evidence="3">The sequence shown here is derived from an EMBL/GenBank/DDBJ whole genome shotgun (WGS) entry which is preliminary data.</text>
</comment>
<dbReference type="GO" id="GO:0016301">
    <property type="term" value="F:kinase activity"/>
    <property type="evidence" value="ECO:0007669"/>
    <property type="project" value="TreeGrafter"/>
</dbReference>
<evidence type="ECO:0000313" key="8">
    <source>
        <dbReference type="Proteomes" id="UP000276249"/>
    </source>
</evidence>
<protein>
    <submittedName>
        <fullName evidence="3">PTS glucitol/sorbitol transporter subunit IIA</fullName>
    </submittedName>
    <submittedName>
        <fullName evidence="5">PTS glucose transporter subunit IIA</fullName>
    </submittedName>
</protein>
<dbReference type="InterPro" id="IPR036665">
    <property type="entry name" value="PTS_IIA_glucitol/sorbitol_sf"/>
</dbReference>
<evidence type="ECO:0000313" key="9">
    <source>
        <dbReference type="Proteomes" id="UP001267003"/>
    </source>
</evidence>
<name>A0A241RSF1_LACPE</name>
<dbReference type="InterPro" id="IPR004716">
    <property type="entry name" value="PTS_IIA_glucitol/sorbitol-sp"/>
</dbReference>
<dbReference type="Proteomes" id="UP001151834">
    <property type="component" value="Unassembled WGS sequence"/>
</dbReference>
<dbReference type="Proteomes" id="UP000276249">
    <property type="component" value="Unassembled WGS sequence"/>
</dbReference>
<dbReference type="AlphaFoldDB" id="A0A241RSF1"/>
<keyword evidence="5" id="KW-0813">Transport</keyword>
<dbReference type="EMBL" id="RDCJ01000095">
    <property type="protein sequence ID" value="RMW46645.1"/>
    <property type="molecule type" value="Genomic_DNA"/>
</dbReference>
<gene>
    <name evidence="5" type="ORF">C6Y08_09830</name>
    <name evidence="6" type="ORF">D6U18_09945</name>
    <name evidence="2" type="ORF">OOJ94_00185</name>
    <name evidence="3" type="ORF">RI536_00785</name>
    <name evidence="4" type="ORF">RI555_06650</name>
</gene>
<dbReference type="EMBL" id="JAPEQV010000001">
    <property type="protein sequence ID" value="MDF2311229.1"/>
    <property type="molecule type" value="Genomic_DNA"/>
</dbReference>
<evidence type="ECO:0000256" key="1">
    <source>
        <dbReference type="PROSITE-ProRule" id="PRU00420"/>
    </source>
</evidence>
<sequence>MTVTATVQSIGDNAIDPKEPILVLFDETATAPLQQIAVVQQFEQPVTQLSLVVGSTITIDQQTYTVEYAGGLVEANLTSIGHATLYFKSVPEKPMDNGLYLTPHQLPKIKVGSVITYQS</sequence>